<feature type="domain" description="PH" evidence="2">
    <location>
        <begin position="529"/>
        <end position="628"/>
    </location>
</feature>
<dbReference type="SMART" id="SM00233">
    <property type="entry name" value="PH"/>
    <property type="match status" value="1"/>
</dbReference>
<feature type="region of interest" description="Disordered" evidence="1">
    <location>
        <begin position="213"/>
        <end position="251"/>
    </location>
</feature>
<protein>
    <recommendedName>
        <fullName evidence="2">PH domain-containing protein</fullName>
    </recommendedName>
</protein>
<feature type="region of interest" description="Disordered" evidence="1">
    <location>
        <begin position="726"/>
        <end position="755"/>
    </location>
</feature>
<dbReference type="EMBL" id="BLBS01000010">
    <property type="protein sequence ID" value="GET86317.1"/>
    <property type="molecule type" value="Genomic_DNA"/>
</dbReference>
<dbReference type="PROSITE" id="PS50003">
    <property type="entry name" value="PH_DOMAIN"/>
    <property type="match status" value="1"/>
</dbReference>
<dbReference type="InterPro" id="IPR001849">
    <property type="entry name" value="PH_domain"/>
</dbReference>
<feature type="region of interest" description="Disordered" evidence="1">
    <location>
        <begin position="1129"/>
        <end position="1151"/>
    </location>
</feature>
<evidence type="ECO:0000313" key="3">
    <source>
        <dbReference type="EMBL" id="GET86317.1"/>
    </source>
</evidence>
<feature type="compositionally biased region" description="Low complexity" evidence="1">
    <location>
        <begin position="143"/>
        <end position="156"/>
    </location>
</feature>
<feature type="compositionally biased region" description="Low complexity" evidence="1">
    <location>
        <begin position="930"/>
        <end position="945"/>
    </location>
</feature>
<feature type="region of interest" description="Disordered" evidence="1">
    <location>
        <begin position="799"/>
        <end position="818"/>
    </location>
</feature>
<dbReference type="OrthoDB" id="660555at2759"/>
<dbReference type="VEuPathDB" id="TriTrypDB:LtaPh_0906400"/>
<organism evidence="3 4">
    <name type="scientific">Leishmania tarentolae</name>
    <name type="common">Sauroleishmania tarentolae</name>
    <dbReference type="NCBI Taxonomy" id="5689"/>
    <lineage>
        <taxon>Eukaryota</taxon>
        <taxon>Discoba</taxon>
        <taxon>Euglenozoa</taxon>
        <taxon>Kinetoplastea</taxon>
        <taxon>Metakinetoplastina</taxon>
        <taxon>Trypanosomatida</taxon>
        <taxon>Trypanosomatidae</taxon>
        <taxon>Leishmaniinae</taxon>
        <taxon>Leishmania</taxon>
        <taxon>lizard Leishmania</taxon>
    </lineage>
</organism>
<evidence type="ECO:0000259" key="2">
    <source>
        <dbReference type="PROSITE" id="PS50003"/>
    </source>
</evidence>
<proteinExistence type="predicted"/>
<reference evidence="3" key="1">
    <citation type="submission" date="2019-11" db="EMBL/GenBank/DDBJ databases">
        <title>Leishmania tarentolae CDS.</title>
        <authorList>
            <person name="Goto Y."/>
            <person name="Yamagishi J."/>
        </authorList>
    </citation>
    <scope>NUCLEOTIDE SEQUENCE [LARGE SCALE GENOMIC DNA]</scope>
    <source>
        <strain evidence="3">Parrot Tar II</strain>
    </source>
</reference>
<dbReference type="SUPFAM" id="SSF50729">
    <property type="entry name" value="PH domain-like"/>
    <property type="match status" value="1"/>
</dbReference>
<feature type="compositionally biased region" description="Polar residues" evidence="1">
    <location>
        <begin position="242"/>
        <end position="251"/>
    </location>
</feature>
<name>A0A640KF10_LEITA</name>
<keyword evidence="4" id="KW-1185">Reference proteome</keyword>
<accession>A0A640KF10</accession>
<dbReference type="Proteomes" id="UP000419144">
    <property type="component" value="Unassembled WGS sequence"/>
</dbReference>
<evidence type="ECO:0000256" key="1">
    <source>
        <dbReference type="SAM" id="MobiDB-lite"/>
    </source>
</evidence>
<dbReference type="InterPro" id="IPR011993">
    <property type="entry name" value="PH-like_dom_sf"/>
</dbReference>
<dbReference type="AlphaFoldDB" id="A0A640KF10"/>
<dbReference type="Pfam" id="PF00169">
    <property type="entry name" value="PH"/>
    <property type="match status" value="1"/>
</dbReference>
<feature type="compositionally biased region" description="Polar residues" evidence="1">
    <location>
        <begin position="213"/>
        <end position="233"/>
    </location>
</feature>
<evidence type="ECO:0000313" key="4">
    <source>
        <dbReference type="Proteomes" id="UP000419144"/>
    </source>
</evidence>
<sequence length="1151" mass="123637">MNNLQTSAGDAAVVCLRVLHRLLQDEEATLAQLSYLIENVHDPLAHVCLPPTQWPVAVAAPQLSLPSMSILNRFSSLGKHAHSSAPSPMAAAAASNPKVRRLMPPQPAVVKRAASPQKETTPAMTAKSTGRTRKTSKKAPEKVVVNVKSPSASSSSVNTAEARAPLTFSQYWAIFANLPTLYKAHVTLVQELGNLLLRLTQIVDALHPETQGTTNSEVLHSSSATPATNQALSTRRHASDPRNPSASVTASTRSVHDEVGVIVCEFFGSELMQHFMVEHMMYTVKYMQQAAPQLLQLSQLWRWCAKPSGSSGVCAASLEHLSEMDRRTILQNDLFLDFLWRSFGPSGLPDDDRVCIPASPEPKQRTAAGRHGQVLPEARALAGSCGGARRSRPTAAASSPAVRLPPIPAMWGGFRTLLVLLATPLCILRRYSHVARCLVESGALLPKDRQRLQNCFVDVAALRISEETSLVLEELFLHDTRSIMELMDIPGASTHSRGAAGLTGDESIKSDAAGAPFSTGVPANYSSRVLIHYGRLLKRFGRGRHERLIFLFNDWMCYAEERSNGRFRVRGTIPLSGLRVTEARDDPSLGAVNCFELVFPAQSKRIIFYAATPEQRDQWVDAIRYTVRRFEALRHTQASKKGSARSSGVNAAAGDRGMSNVMRLTEPMLMPNSRLSRQRHNDSRWQAYGDLLRRTAAVAQKPSNMISEVAGVSLPAVTDVLVDGTSSFPVSHSPPPNDSSSGPSRNNSAVYQRSGSTHWPLGYDVTPWSARASVHRRIRSQEIIAAHQQQLSISSSHIATPTQTNGATPGGGGAATESSHSLDPIVVLALGTGNMDHPSPVRVSGRNAPPQKLHSREMVSPVTSTAAVAVSTGRRSSGGSGVSTPLRRPVSERFEALKTNCCGRDSPRHLQQETFDLAEKVARHSGGRRAASLPSSQASSSNSSSDVLDTIIGTVVSPTHLTDGMQVYPTPPPASAGAQDLHNATSGPLNNSVSLAAKVPPMSFMFVEEEKNSLGSRPVTAGDQSVSVTDSFMSAAAPLEQSVNGVVEEDDSITPTAVVTAFRSPGPLHHRLMTPTSPLAMELRPVAVPHENSGTTCSSRHVMASSTDFDGNVRKPVVAEEALQKAVVPRHVDPVQKVPQGGDSDDGPAQA</sequence>
<dbReference type="Gene3D" id="2.30.29.30">
    <property type="entry name" value="Pleckstrin-homology domain (PH domain)/Phosphotyrosine-binding domain (PTB)"/>
    <property type="match status" value="1"/>
</dbReference>
<gene>
    <name evidence="3" type="ORF">LtaPh_0906400</name>
</gene>
<feature type="region of interest" description="Disordered" evidence="1">
    <location>
        <begin position="922"/>
        <end position="946"/>
    </location>
</feature>
<feature type="region of interest" description="Disordered" evidence="1">
    <location>
        <begin position="836"/>
        <end position="862"/>
    </location>
</feature>
<feature type="region of interest" description="Disordered" evidence="1">
    <location>
        <begin position="110"/>
        <end position="156"/>
    </location>
</feature>
<feature type="compositionally biased region" description="Low complexity" evidence="1">
    <location>
        <begin position="738"/>
        <end position="748"/>
    </location>
</feature>
<comment type="caution">
    <text evidence="3">The sequence shown here is derived from an EMBL/GenBank/DDBJ whole genome shotgun (WGS) entry which is preliminary data.</text>
</comment>